<dbReference type="RefSeq" id="WP_146149308.1">
    <property type="nucleotide sequence ID" value="NZ_PVZF01000002.1"/>
</dbReference>
<feature type="compositionally biased region" description="Pro residues" evidence="1">
    <location>
        <begin position="165"/>
        <end position="175"/>
    </location>
</feature>
<evidence type="ECO:0000256" key="1">
    <source>
        <dbReference type="SAM" id="MobiDB-lite"/>
    </source>
</evidence>
<evidence type="ECO:0000313" key="3">
    <source>
        <dbReference type="Proteomes" id="UP000238083"/>
    </source>
</evidence>
<dbReference type="Proteomes" id="UP000238083">
    <property type="component" value="Unassembled WGS sequence"/>
</dbReference>
<dbReference type="EMBL" id="PVZF01000002">
    <property type="protein sequence ID" value="PRY17328.1"/>
    <property type="molecule type" value="Genomic_DNA"/>
</dbReference>
<reference evidence="2 3" key="1">
    <citation type="submission" date="2018-03" db="EMBL/GenBank/DDBJ databases">
        <title>Genomic Encyclopedia of Archaeal and Bacterial Type Strains, Phase II (KMG-II): from individual species to whole genera.</title>
        <authorList>
            <person name="Goeker M."/>
        </authorList>
    </citation>
    <scope>NUCLEOTIDE SEQUENCE [LARGE SCALE GENOMIC DNA]</scope>
    <source>
        <strain evidence="2 3">DSM 19711</strain>
    </source>
</reference>
<name>A0A2T0R859_9ACTN</name>
<comment type="caution">
    <text evidence="2">The sequence shown here is derived from an EMBL/GenBank/DDBJ whole genome shotgun (WGS) entry which is preliminary data.</text>
</comment>
<dbReference type="AlphaFoldDB" id="A0A2T0R859"/>
<accession>A0A2T0R859</accession>
<dbReference type="OrthoDB" id="4869995at2"/>
<gene>
    <name evidence="2" type="ORF">CLV37_102288</name>
</gene>
<evidence type="ECO:0008006" key="4">
    <source>
        <dbReference type="Google" id="ProtNLM"/>
    </source>
</evidence>
<feature type="compositionally biased region" description="Low complexity" evidence="1">
    <location>
        <begin position="144"/>
        <end position="153"/>
    </location>
</feature>
<protein>
    <recommendedName>
        <fullName evidence="4">Tetratricopeptide repeat protein</fullName>
    </recommendedName>
</protein>
<evidence type="ECO:0000313" key="2">
    <source>
        <dbReference type="EMBL" id="PRY17328.1"/>
    </source>
</evidence>
<sequence length="216" mass="22744">MRPRTRRRLVAVPLLAVLPAVVALKLLTLGPVLEHRPDLLRVADVVEPWKSSLARGDARFAAGDLPGAAAQFATGLRRAPDDGSRCRVRVNLALTQLLQAQAALDAGKDDGLALMTTTAATTDDRSGERCAAADEKTLADVSEAARQAQAQAQLPDLPGRQATPVAPPEGAPPAVPDQEDLDALARDAQQGAAERSAQGSRDAYAGDDFRMSSTPW</sequence>
<feature type="region of interest" description="Disordered" evidence="1">
    <location>
        <begin position="121"/>
        <end position="216"/>
    </location>
</feature>
<proteinExistence type="predicted"/>
<keyword evidence="3" id="KW-1185">Reference proteome</keyword>
<feature type="compositionally biased region" description="Basic and acidic residues" evidence="1">
    <location>
        <begin position="122"/>
        <end position="138"/>
    </location>
</feature>
<organism evidence="2 3">
    <name type="scientific">Kineococcus rhizosphaerae</name>
    <dbReference type="NCBI Taxonomy" id="559628"/>
    <lineage>
        <taxon>Bacteria</taxon>
        <taxon>Bacillati</taxon>
        <taxon>Actinomycetota</taxon>
        <taxon>Actinomycetes</taxon>
        <taxon>Kineosporiales</taxon>
        <taxon>Kineosporiaceae</taxon>
        <taxon>Kineococcus</taxon>
    </lineage>
</organism>